<dbReference type="InterPro" id="IPR001909">
    <property type="entry name" value="KRAB"/>
</dbReference>
<dbReference type="PANTHER" id="PTHR14947:SF26">
    <property type="entry name" value="RIKEN CDNA D130040H23 GENE"/>
    <property type="match status" value="1"/>
</dbReference>
<evidence type="ECO:0000313" key="3">
    <source>
        <dbReference type="RefSeq" id="XP_070321980.1"/>
    </source>
</evidence>
<evidence type="ECO:0000313" key="2">
    <source>
        <dbReference type="Proteomes" id="UP001652640"/>
    </source>
</evidence>
<evidence type="ECO:0000259" key="1">
    <source>
        <dbReference type="PROSITE" id="PS50805"/>
    </source>
</evidence>
<dbReference type="GeneID" id="139029629"/>
<accession>A0ABM4I2D2</accession>
<organism evidence="2 3">
    <name type="scientific">Odocoileus virginianus</name>
    <name type="common">White-tailed deer</name>
    <dbReference type="NCBI Taxonomy" id="9874"/>
    <lineage>
        <taxon>Eukaryota</taxon>
        <taxon>Metazoa</taxon>
        <taxon>Chordata</taxon>
        <taxon>Craniata</taxon>
        <taxon>Vertebrata</taxon>
        <taxon>Euteleostomi</taxon>
        <taxon>Mammalia</taxon>
        <taxon>Eutheria</taxon>
        <taxon>Laurasiatheria</taxon>
        <taxon>Artiodactyla</taxon>
        <taxon>Ruminantia</taxon>
        <taxon>Pecora</taxon>
        <taxon>Cervidae</taxon>
        <taxon>Odocoileinae</taxon>
        <taxon>Odocoileus</taxon>
    </lineage>
</organism>
<dbReference type="PANTHER" id="PTHR14947">
    <property type="entry name" value="ZINC FINGER PROTEIN"/>
    <property type="match status" value="1"/>
</dbReference>
<dbReference type="PROSITE" id="PS50805">
    <property type="entry name" value="KRAB"/>
    <property type="match status" value="1"/>
</dbReference>
<dbReference type="InterPro" id="IPR039938">
    <property type="entry name" value="Sp4-like"/>
</dbReference>
<gene>
    <name evidence="3" type="primary">LOC139029629</name>
</gene>
<dbReference type="InterPro" id="IPR036051">
    <property type="entry name" value="KRAB_dom_sf"/>
</dbReference>
<feature type="domain" description="KRAB" evidence="1">
    <location>
        <begin position="113"/>
        <end position="192"/>
    </location>
</feature>
<dbReference type="CDD" id="cd07765">
    <property type="entry name" value="KRAB_A-box"/>
    <property type="match status" value="1"/>
</dbReference>
<proteinExistence type="predicted"/>
<dbReference type="SUPFAM" id="SSF109640">
    <property type="entry name" value="KRAB domain (Kruppel-associated box)"/>
    <property type="match status" value="1"/>
</dbReference>
<reference evidence="2" key="1">
    <citation type="journal article" date="2022" name="J. Hered.">
        <title>A De Novo Chromosome-Level Genome Assembly of the White-Tailed Deer, Odocoileus Virginianus.</title>
        <authorList>
            <person name="London E.W."/>
            <person name="Roca A.L."/>
            <person name="Novakofski J.E."/>
            <person name="Mateus-Pinilla N.E."/>
        </authorList>
    </citation>
    <scope>NUCLEOTIDE SEQUENCE [LARGE SCALE GENOMIC DNA]</scope>
</reference>
<dbReference type="SMART" id="SM00349">
    <property type="entry name" value="KRAB"/>
    <property type="match status" value="1"/>
</dbReference>
<reference evidence="3" key="2">
    <citation type="submission" date="2025-08" db="UniProtKB">
        <authorList>
            <consortium name="RefSeq"/>
        </authorList>
    </citation>
    <scope>IDENTIFICATION</scope>
    <source>
        <tissue evidence="3">Tongue muscle</tissue>
    </source>
</reference>
<dbReference type="Gene3D" id="6.10.140.140">
    <property type="match status" value="1"/>
</dbReference>
<keyword evidence="2" id="KW-1185">Reference proteome</keyword>
<dbReference type="Pfam" id="PF01352">
    <property type="entry name" value="KRAB"/>
    <property type="match status" value="1"/>
</dbReference>
<sequence length="233" mass="26153">MPNVPRESNPPAKKTVPTVQRAAPLFLPLYHRRFRFRSWAGAGASVSGISPPRTVEPCRVEAAGDCGLAPKPRTRRSRLRNMESKLILPPRGGMGHPSFSQRGREEDLGEDTVTFEDVAVNFTPEEWALLNPLQKKLYRDVMQIILGNLISIALEMDLTSVRNVGKPSFVPVHFDHMKGLTLERSHMNVNSVVKLSVDPVPFEYMKELMLGRNPMNVQNVGKPSFITQPFKDI</sequence>
<name>A0ABM4I2D2_ODOVR</name>
<dbReference type="RefSeq" id="XP_070321980.1">
    <property type="nucleotide sequence ID" value="XM_070465879.1"/>
</dbReference>
<protein>
    <recommendedName>
        <fullName evidence="1">KRAB domain-containing protein</fullName>
    </recommendedName>
</protein>
<dbReference type="Proteomes" id="UP001652640">
    <property type="component" value="Chromosome 3"/>
</dbReference>